<organism evidence="1 2">
    <name type="scientific">Aldrovandia affinis</name>
    <dbReference type="NCBI Taxonomy" id="143900"/>
    <lineage>
        <taxon>Eukaryota</taxon>
        <taxon>Metazoa</taxon>
        <taxon>Chordata</taxon>
        <taxon>Craniata</taxon>
        <taxon>Vertebrata</taxon>
        <taxon>Euteleostomi</taxon>
        <taxon>Actinopterygii</taxon>
        <taxon>Neopterygii</taxon>
        <taxon>Teleostei</taxon>
        <taxon>Notacanthiformes</taxon>
        <taxon>Halosauridae</taxon>
        <taxon>Aldrovandia</taxon>
    </lineage>
</organism>
<evidence type="ECO:0000313" key="1">
    <source>
        <dbReference type="EMBL" id="KAJ8412372.1"/>
    </source>
</evidence>
<comment type="caution">
    <text evidence="1">The sequence shown here is derived from an EMBL/GenBank/DDBJ whole genome shotgun (WGS) entry which is preliminary data.</text>
</comment>
<name>A0AAD7T236_9TELE</name>
<keyword evidence="2" id="KW-1185">Reference proteome</keyword>
<gene>
    <name evidence="1" type="ORF">AAFF_G00127080</name>
</gene>
<dbReference type="Proteomes" id="UP001221898">
    <property type="component" value="Unassembled WGS sequence"/>
</dbReference>
<reference evidence="1" key="1">
    <citation type="journal article" date="2023" name="Science">
        <title>Genome structures resolve the early diversification of teleost fishes.</title>
        <authorList>
            <person name="Parey E."/>
            <person name="Louis A."/>
            <person name="Montfort J."/>
            <person name="Bouchez O."/>
            <person name="Roques C."/>
            <person name="Iampietro C."/>
            <person name="Lluch J."/>
            <person name="Castinel A."/>
            <person name="Donnadieu C."/>
            <person name="Desvignes T."/>
            <person name="Floi Bucao C."/>
            <person name="Jouanno E."/>
            <person name="Wen M."/>
            <person name="Mejri S."/>
            <person name="Dirks R."/>
            <person name="Jansen H."/>
            <person name="Henkel C."/>
            <person name="Chen W.J."/>
            <person name="Zahm M."/>
            <person name="Cabau C."/>
            <person name="Klopp C."/>
            <person name="Thompson A.W."/>
            <person name="Robinson-Rechavi M."/>
            <person name="Braasch I."/>
            <person name="Lecointre G."/>
            <person name="Bobe J."/>
            <person name="Postlethwait J.H."/>
            <person name="Berthelot C."/>
            <person name="Roest Crollius H."/>
            <person name="Guiguen Y."/>
        </authorList>
    </citation>
    <scope>NUCLEOTIDE SEQUENCE</scope>
    <source>
        <strain evidence="1">NC1722</strain>
    </source>
</reference>
<evidence type="ECO:0000313" key="2">
    <source>
        <dbReference type="Proteomes" id="UP001221898"/>
    </source>
</evidence>
<dbReference type="AlphaFoldDB" id="A0AAD7T236"/>
<sequence length="138" mass="15773">MAVGKRQWDSAVRKPLSQEPILLNQEQPTVPETSLVPLTKRAKWHLEELQECNFQIKHRAGRHHTNAVLSRRPCAELDCWHCHRQEEKSQVEPEVAAVHTISKAGWLPVSPEQLREGQEADGTLQKVRGWLEAGRPPQ</sequence>
<protein>
    <submittedName>
        <fullName evidence="1">Uncharacterized protein</fullName>
    </submittedName>
</protein>
<accession>A0AAD7T236</accession>
<proteinExistence type="predicted"/>
<dbReference type="EMBL" id="JAINUG010000019">
    <property type="protein sequence ID" value="KAJ8412372.1"/>
    <property type="molecule type" value="Genomic_DNA"/>
</dbReference>